<dbReference type="EMBL" id="CAKOGK010000226">
    <property type="protein sequence ID" value="CAH2080340.1"/>
    <property type="molecule type" value="Genomic_DNA"/>
</dbReference>
<dbReference type="Proteomes" id="UP000837857">
    <property type="component" value="Unassembled WGS sequence"/>
</dbReference>
<evidence type="ECO:0000313" key="2">
    <source>
        <dbReference type="EMBL" id="CAH2080340.1"/>
    </source>
</evidence>
<organism evidence="2 3">
    <name type="scientific">Iphiclides podalirius</name>
    <name type="common">scarce swallowtail</name>
    <dbReference type="NCBI Taxonomy" id="110791"/>
    <lineage>
        <taxon>Eukaryota</taxon>
        <taxon>Metazoa</taxon>
        <taxon>Ecdysozoa</taxon>
        <taxon>Arthropoda</taxon>
        <taxon>Hexapoda</taxon>
        <taxon>Insecta</taxon>
        <taxon>Pterygota</taxon>
        <taxon>Neoptera</taxon>
        <taxon>Endopterygota</taxon>
        <taxon>Lepidoptera</taxon>
        <taxon>Glossata</taxon>
        <taxon>Ditrysia</taxon>
        <taxon>Papilionoidea</taxon>
        <taxon>Papilionidae</taxon>
        <taxon>Papilioninae</taxon>
        <taxon>Iphiclides</taxon>
    </lineage>
</organism>
<sequence>MDQKAWGVWIWKLSMELGPRGGWLYQPQGSLAHRAPTHEVALRLRTPPPPPASAGPRSAPSSQACRGRYPPKMSRDAVRRRVQRPENAQVSPSLLLGSSTPDGPGPKGLASPQAQRKSLPATSGPSLGPQPVWRSKQTAVKTGTCGYGQAVQLSAMRYHRTAIKGAGYFCGAVAIAHNNLTAARQQLISAIQDGRRWFSALSELRHCLRTEAPGYGPEGLTC</sequence>
<feature type="compositionally biased region" description="Polar residues" evidence="1">
    <location>
        <begin position="86"/>
        <end position="101"/>
    </location>
</feature>
<proteinExistence type="predicted"/>
<keyword evidence="3" id="KW-1185">Reference proteome</keyword>
<feature type="compositionally biased region" description="Low complexity" evidence="1">
    <location>
        <begin position="54"/>
        <end position="64"/>
    </location>
</feature>
<feature type="region of interest" description="Disordered" evidence="1">
    <location>
        <begin position="43"/>
        <end position="134"/>
    </location>
</feature>
<evidence type="ECO:0000256" key="1">
    <source>
        <dbReference type="SAM" id="MobiDB-lite"/>
    </source>
</evidence>
<reference evidence="2" key="1">
    <citation type="submission" date="2022-03" db="EMBL/GenBank/DDBJ databases">
        <authorList>
            <person name="Martin H S."/>
        </authorList>
    </citation>
    <scope>NUCLEOTIDE SEQUENCE [LARGE SCALE GENOMIC DNA]</scope>
</reference>
<evidence type="ECO:0000313" key="3">
    <source>
        <dbReference type="Proteomes" id="UP000837857"/>
    </source>
</evidence>
<name>A0ABN8JBN8_9NEOP</name>
<accession>A0ABN8JBN8</accession>
<feature type="compositionally biased region" description="Polar residues" evidence="1">
    <location>
        <begin position="112"/>
        <end position="125"/>
    </location>
</feature>
<gene>
    <name evidence="2" type="ORF">IPOD504_LOCUS17810</name>
</gene>
<comment type="caution">
    <text evidence="2">The sequence shown here is derived from an EMBL/GenBank/DDBJ whole genome shotgun (WGS) entry which is preliminary data.</text>
</comment>
<protein>
    <submittedName>
        <fullName evidence="2">Uncharacterized protein</fullName>
    </submittedName>
</protein>
<feature type="non-terminal residue" evidence="2">
    <location>
        <position position="222"/>
    </location>
</feature>